<gene>
    <name evidence="3" type="ORF">KVH43_12120</name>
</gene>
<dbReference type="InterPro" id="IPR021522">
    <property type="entry name" value="MctB"/>
</dbReference>
<proteinExistence type="predicted"/>
<feature type="transmembrane region" description="Helical" evidence="2">
    <location>
        <begin position="7"/>
        <end position="29"/>
    </location>
</feature>
<dbReference type="Pfam" id="PF11382">
    <property type="entry name" value="MctB"/>
    <property type="match status" value="1"/>
</dbReference>
<evidence type="ECO:0000256" key="2">
    <source>
        <dbReference type="SAM" id="Phobius"/>
    </source>
</evidence>
<protein>
    <submittedName>
        <fullName evidence="3">Copper transporter</fullName>
    </submittedName>
</protein>
<evidence type="ECO:0000313" key="4">
    <source>
        <dbReference type="Proteomes" id="UP000886818"/>
    </source>
</evidence>
<keyword evidence="2" id="KW-0472">Membrane</keyword>
<dbReference type="RefSeq" id="WP_218282778.1">
    <property type="nucleotide sequence ID" value="NZ_CP078093.1"/>
</dbReference>
<keyword evidence="4" id="KW-1185">Reference proteome</keyword>
<dbReference type="Proteomes" id="UP000886818">
    <property type="component" value="Chromosome"/>
</dbReference>
<evidence type="ECO:0000313" key="3">
    <source>
        <dbReference type="EMBL" id="QXM06081.1"/>
    </source>
</evidence>
<sequence>MVINLKYYVITIVAIFLAIGIGIFIGIMLDGQDLIVEQQKEIVAQLESKFDEFKIKQDSLQEKIDLLTLEKNKSEKFINTIYPELVKDKLKDLNVIVLETSEHYDYSGINDAFKKAGVRSVTNIIMKESNDEELSALAEEFNLSGDSKEDLQIKIINKFCNVLISGNDIEFIKKLKEKKIIDYTDELVGPADYIVIAGGSIDEQKSILHKIDIPMITYLKSKNIPVVAVEKLEVAYSNIDEYKKLRISTVDNVDTIMGKISMLMVVSGQEGHFGEKETAESLVPEGFIKAD</sequence>
<name>A0ABX8RGK7_9CLOT</name>
<accession>A0ABX8RGK7</accession>
<evidence type="ECO:0000256" key="1">
    <source>
        <dbReference type="SAM" id="Coils"/>
    </source>
</evidence>
<keyword evidence="2" id="KW-0812">Transmembrane</keyword>
<organism evidence="3 4">
    <name type="scientific">Crassaminicella indica</name>
    <dbReference type="NCBI Taxonomy" id="2855394"/>
    <lineage>
        <taxon>Bacteria</taxon>
        <taxon>Bacillati</taxon>
        <taxon>Bacillota</taxon>
        <taxon>Clostridia</taxon>
        <taxon>Eubacteriales</taxon>
        <taxon>Clostridiaceae</taxon>
        <taxon>Crassaminicella</taxon>
    </lineage>
</organism>
<dbReference type="EMBL" id="CP078093">
    <property type="protein sequence ID" value="QXM06081.1"/>
    <property type="molecule type" value="Genomic_DNA"/>
</dbReference>
<reference evidence="3" key="1">
    <citation type="submission" date="2021-07" db="EMBL/GenBank/DDBJ databases">
        <title>Complete genome sequence of Crassaminicella sp. 143-21, isolated from a deep-sea hydrothermal vent.</title>
        <authorList>
            <person name="Li X."/>
        </authorList>
    </citation>
    <scope>NUCLEOTIDE SEQUENCE</scope>
    <source>
        <strain evidence="3">143-21</strain>
    </source>
</reference>
<keyword evidence="2" id="KW-1133">Transmembrane helix</keyword>
<feature type="coiled-coil region" evidence="1">
    <location>
        <begin position="36"/>
        <end position="63"/>
    </location>
</feature>
<keyword evidence="1" id="KW-0175">Coiled coil</keyword>